<keyword evidence="4" id="KW-1003">Cell membrane</keyword>
<feature type="transmembrane region" description="Helical" evidence="12">
    <location>
        <begin position="12"/>
        <end position="32"/>
    </location>
</feature>
<gene>
    <name evidence="13" type="ORF">OQZ29_10210</name>
</gene>
<feature type="transmembrane region" description="Helical" evidence="12">
    <location>
        <begin position="81"/>
        <end position="100"/>
    </location>
</feature>
<evidence type="ECO:0000256" key="12">
    <source>
        <dbReference type="SAM" id="Phobius"/>
    </source>
</evidence>
<dbReference type="PROSITE" id="PS50283">
    <property type="entry name" value="NA_SOLUT_SYMP_3"/>
    <property type="match status" value="1"/>
</dbReference>
<dbReference type="InterPro" id="IPR001734">
    <property type="entry name" value="Na/solute_symporter"/>
</dbReference>
<evidence type="ECO:0000256" key="8">
    <source>
        <dbReference type="ARBA" id="ARBA00023065"/>
    </source>
</evidence>
<keyword evidence="8" id="KW-0406">Ion transport</keyword>
<sequence>MSQQVMKGLPIFDLAIIFIYLVGMILVGIYFSRKNKNSEAFTKASGLIPGWAIGLSIYATFLSSNTFLGVPGKAFGGNWNAFVFSISMPLAAWVASKYFVPFYRSTGEISAYTHLEKRFGAWARVYAVICFLLTQLARMGSIFFGIALSLQALTGYSMQMIMIVMGVCIIFYTVLGGIEAVIWTEVVQAVVKTLGALLILYLIISNMPGGVTKIVEIGKTADKFSLGSFKLDFAGSSFWVVLLYGFFINLNNFGMDQNYIQRYHTASSGNAASKSIWLCVWLYIPASLLFFIIGSCLFAYYEVNPDLVQSIKHQVAIERLPPGASATEILKLQNSLLPSDYGDKIMPHFMVTKIPAGLVGLIVSAILSAAMSTISSGMNASATVFSVDIYKRYFKPNVTEKQNLSMLHIATVGFGLLGMIAGIAMIGVKSILDVWWELSGIFAAGMLGLFLLGIVSKQTKNHEAIMATIIGIVVIIWMTFSSLLPAEYEAFRNPLHKNMIIVVGTLTIFLVGIFLTKLKKQN</sequence>
<dbReference type="AlphaFoldDB" id="A0A9X3I8U5"/>
<feature type="transmembrane region" description="Helical" evidence="12">
    <location>
        <begin position="44"/>
        <end position="61"/>
    </location>
</feature>
<evidence type="ECO:0000256" key="10">
    <source>
        <dbReference type="ARBA" id="ARBA00023201"/>
    </source>
</evidence>
<evidence type="ECO:0000256" key="3">
    <source>
        <dbReference type="ARBA" id="ARBA00022448"/>
    </source>
</evidence>
<feature type="transmembrane region" description="Helical" evidence="12">
    <location>
        <begin position="406"/>
        <end position="428"/>
    </location>
</feature>
<feature type="transmembrane region" description="Helical" evidence="12">
    <location>
        <begin position="498"/>
        <end position="516"/>
    </location>
</feature>
<feature type="transmembrane region" description="Helical" evidence="12">
    <location>
        <begin position="156"/>
        <end position="175"/>
    </location>
</feature>
<dbReference type="CDD" id="cd11495">
    <property type="entry name" value="SLC5sbd_NIS-like_u3"/>
    <property type="match status" value="1"/>
</dbReference>
<evidence type="ECO:0000256" key="9">
    <source>
        <dbReference type="ARBA" id="ARBA00023136"/>
    </source>
</evidence>
<comment type="subcellular location">
    <subcellularLocation>
        <location evidence="1">Cell membrane</location>
        <topology evidence="1">Multi-pass membrane protein</topology>
    </subcellularLocation>
</comment>
<dbReference type="GO" id="GO:0015293">
    <property type="term" value="F:symporter activity"/>
    <property type="evidence" value="ECO:0007669"/>
    <property type="project" value="TreeGrafter"/>
</dbReference>
<keyword evidence="6 12" id="KW-1133">Transmembrane helix</keyword>
<feature type="transmembrane region" description="Helical" evidence="12">
    <location>
        <begin position="434"/>
        <end position="452"/>
    </location>
</feature>
<feature type="transmembrane region" description="Helical" evidence="12">
    <location>
        <begin position="121"/>
        <end position="150"/>
    </location>
</feature>
<evidence type="ECO:0000256" key="6">
    <source>
        <dbReference type="ARBA" id="ARBA00022989"/>
    </source>
</evidence>
<dbReference type="InterPro" id="IPR051163">
    <property type="entry name" value="Sodium:Solute_Symporter_SSF"/>
</dbReference>
<feature type="transmembrane region" description="Helical" evidence="12">
    <location>
        <begin position="275"/>
        <end position="301"/>
    </location>
</feature>
<dbReference type="Proteomes" id="UP001142592">
    <property type="component" value="Unassembled WGS sequence"/>
</dbReference>
<dbReference type="RefSeq" id="WP_266269153.1">
    <property type="nucleotide sequence ID" value="NZ_JAPJUH010000003.1"/>
</dbReference>
<evidence type="ECO:0000313" key="14">
    <source>
        <dbReference type="Proteomes" id="UP001142592"/>
    </source>
</evidence>
<comment type="caution">
    <text evidence="13">The sequence shown here is derived from an EMBL/GenBank/DDBJ whole genome shotgun (WGS) entry which is preliminary data.</text>
</comment>
<organism evidence="13 14">
    <name type="scientific">Pedobacter agri</name>
    <dbReference type="NCBI Taxonomy" id="454586"/>
    <lineage>
        <taxon>Bacteria</taxon>
        <taxon>Pseudomonadati</taxon>
        <taxon>Bacteroidota</taxon>
        <taxon>Sphingobacteriia</taxon>
        <taxon>Sphingobacteriales</taxon>
        <taxon>Sphingobacteriaceae</taxon>
        <taxon>Pedobacter</taxon>
    </lineage>
</organism>
<dbReference type="PANTHER" id="PTHR42985:SF32">
    <property type="entry name" value="SODIUM IODIDE SYMPORTER"/>
    <property type="match status" value="1"/>
</dbReference>
<keyword evidence="14" id="KW-1185">Reference proteome</keyword>
<name>A0A9X3I8U5_9SPHI</name>
<comment type="similarity">
    <text evidence="2 11">Belongs to the sodium:solute symporter (SSF) (TC 2.A.21) family.</text>
</comment>
<keyword evidence="9 12" id="KW-0472">Membrane</keyword>
<evidence type="ECO:0000256" key="4">
    <source>
        <dbReference type="ARBA" id="ARBA00022475"/>
    </source>
</evidence>
<dbReference type="NCBIfam" id="TIGR00813">
    <property type="entry name" value="sss"/>
    <property type="match status" value="1"/>
</dbReference>
<evidence type="ECO:0000256" key="5">
    <source>
        <dbReference type="ARBA" id="ARBA00022692"/>
    </source>
</evidence>
<accession>A0A9X3I8U5</accession>
<evidence type="ECO:0000256" key="11">
    <source>
        <dbReference type="RuleBase" id="RU362091"/>
    </source>
</evidence>
<keyword evidence="7" id="KW-0915">Sodium</keyword>
<evidence type="ECO:0000256" key="7">
    <source>
        <dbReference type="ARBA" id="ARBA00023053"/>
    </source>
</evidence>
<feature type="transmembrane region" description="Helical" evidence="12">
    <location>
        <begin position="464"/>
        <end position="486"/>
    </location>
</feature>
<protein>
    <submittedName>
        <fullName evidence="13">Sodium:solute symporter</fullName>
    </submittedName>
</protein>
<dbReference type="GO" id="GO:0005886">
    <property type="term" value="C:plasma membrane"/>
    <property type="evidence" value="ECO:0007669"/>
    <property type="project" value="UniProtKB-SubCell"/>
</dbReference>
<reference evidence="13" key="1">
    <citation type="submission" date="2022-11" db="EMBL/GenBank/DDBJ databases">
        <authorList>
            <person name="Graham C."/>
            <person name="Newman J.D."/>
        </authorList>
    </citation>
    <scope>NUCLEOTIDE SEQUENCE</scope>
    <source>
        <strain evidence="13">DSM 19486</strain>
    </source>
</reference>
<keyword evidence="3" id="KW-0813">Transport</keyword>
<evidence type="ECO:0000256" key="2">
    <source>
        <dbReference type="ARBA" id="ARBA00006434"/>
    </source>
</evidence>
<proteinExistence type="inferred from homology"/>
<keyword evidence="10" id="KW-0739">Sodium transport</keyword>
<feature type="transmembrane region" description="Helical" evidence="12">
    <location>
        <begin position="233"/>
        <end position="254"/>
    </location>
</feature>
<dbReference type="Gene3D" id="1.20.1730.10">
    <property type="entry name" value="Sodium/glucose cotransporter"/>
    <property type="match status" value="1"/>
</dbReference>
<evidence type="ECO:0000256" key="1">
    <source>
        <dbReference type="ARBA" id="ARBA00004651"/>
    </source>
</evidence>
<dbReference type="GO" id="GO:0006814">
    <property type="term" value="P:sodium ion transport"/>
    <property type="evidence" value="ECO:0007669"/>
    <property type="project" value="UniProtKB-KW"/>
</dbReference>
<keyword evidence="5 12" id="KW-0812">Transmembrane</keyword>
<dbReference type="InterPro" id="IPR038377">
    <property type="entry name" value="Na/Glc_symporter_sf"/>
</dbReference>
<dbReference type="EMBL" id="JAPJUH010000003">
    <property type="protein sequence ID" value="MCX3265121.1"/>
    <property type="molecule type" value="Genomic_DNA"/>
</dbReference>
<evidence type="ECO:0000313" key="13">
    <source>
        <dbReference type="EMBL" id="MCX3265121.1"/>
    </source>
</evidence>
<feature type="transmembrane region" description="Helical" evidence="12">
    <location>
        <begin position="356"/>
        <end position="385"/>
    </location>
</feature>
<dbReference type="PANTHER" id="PTHR42985">
    <property type="entry name" value="SODIUM-COUPLED MONOCARBOXYLATE TRANSPORTER"/>
    <property type="match status" value="1"/>
</dbReference>
<dbReference type="Pfam" id="PF00474">
    <property type="entry name" value="SSF"/>
    <property type="match status" value="1"/>
</dbReference>